<dbReference type="CDD" id="cd00438">
    <property type="entry name" value="cupin_RmlC"/>
    <property type="match status" value="1"/>
</dbReference>
<dbReference type="GO" id="GO:0005829">
    <property type="term" value="C:cytosol"/>
    <property type="evidence" value="ECO:0007669"/>
    <property type="project" value="TreeGrafter"/>
</dbReference>
<feature type="active site" description="Proton donor" evidence="8">
    <location>
        <position position="132"/>
    </location>
</feature>
<dbReference type="InterPro" id="IPR011051">
    <property type="entry name" value="RmlC_Cupin_sf"/>
</dbReference>
<sequence length="182" mass="21048">MLFEETPISGMWKIHTERKQDTRGSFGRIFCEKEFNIRNLVFHFVQWSSSRTIEAGTIRGMHLQLPPAGETKLVKCVRGKIYDVVCDLRKNSQSYLKKIEITLHEDDDIILYIPEGCVHGYQSLTNNVDIIYFISNFYDADRLGGIRYDDPMMNVTWPLSPTCISARDQALPFFKQGLFEGL</sequence>
<comment type="function">
    <text evidence="2">Catalyzes the epimerization of the C3' and C5'positions of dTDP-6-deoxy-D-xylo-4-hexulose, forming dTDP-6-deoxy-L-lyxo-4-hexulose.</text>
</comment>
<evidence type="ECO:0000256" key="1">
    <source>
        <dbReference type="ARBA" id="ARBA00001298"/>
    </source>
</evidence>
<dbReference type="GO" id="GO:0019305">
    <property type="term" value="P:dTDP-rhamnose biosynthetic process"/>
    <property type="evidence" value="ECO:0007669"/>
    <property type="project" value="TreeGrafter"/>
</dbReference>
<dbReference type="Gene3D" id="2.60.120.10">
    <property type="entry name" value="Jelly Rolls"/>
    <property type="match status" value="1"/>
</dbReference>
<dbReference type="GO" id="GO:0008830">
    <property type="term" value="F:dTDP-4-dehydrorhamnose 3,5-epimerase activity"/>
    <property type="evidence" value="ECO:0007669"/>
    <property type="project" value="UniProtKB-EC"/>
</dbReference>
<dbReference type="Pfam" id="PF00908">
    <property type="entry name" value="dTDP_sugar_isom"/>
    <property type="match status" value="1"/>
</dbReference>
<proteinExistence type="predicted"/>
<gene>
    <name evidence="10" type="ORF">HC62_16025</name>
</gene>
<evidence type="ECO:0000256" key="2">
    <source>
        <dbReference type="ARBA" id="ARBA00001997"/>
    </source>
</evidence>
<dbReference type="InterPro" id="IPR014710">
    <property type="entry name" value="RmlC-like_jellyroll"/>
</dbReference>
<dbReference type="InterPro" id="IPR000888">
    <property type="entry name" value="RmlC-like"/>
</dbReference>
<dbReference type="PANTHER" id="PTHR21047:SF2">
    <property type="entry name" value="THYMIDINE DIPHOSPHO-4-KETO-RHAMNOSE 3,5-EPIMERASE"/>
    <property type="match status" value="1"/>
</dbReference>
<comment type="caution">
    <text evidence="10">The sequence shown here is derived from an EMBL/GenBank/DDBJ whole genome shotgun (WGS) entry which is preliminary data.</text>
</comment>
<organism evidence="10 11">
    <name type="scientific">Acetobacter tropicalis</name>
    <dbReference type="NCBI Taxonomy" id="104102"/>
    <lineage>
        <taxon>Bacteria</taxon>
        <taxon>Pseudomonadati</taxon>
        <taxon>Pseudomonadota</taxon>
        <taxon>Alphaproteobacteria</taxon>
        <taxon>Acetobacterales</taxon>
        <taxon>Acetobacteraceae</taxon>
        <taxon>Acetobacter</taxon>
    </lineage>
</organism>
<dbReference type="SUPFAM" id="SSF51182">
    <property type="entry name" value="RmlC-like cupins"/>
    <property type="match status" value="1"/>
</dbReference>
<reference evidence="10 11" key="1">
    <citation type="submission" date="2014-06" db="EMBL/GenBank/DDBJ databases">
        <authorList>
            <person name="Ju J."/>
            <person name="Zhang J."/>
        </authorList>
    </citation>
    <scope>NUCLEOTIDE SEQUENCE [LARGE SCALE GENOMIC DNA]</scope>
    <source>
        <strain evidence="10">DmW_042</strain>
    </source>
</reference>
<evidence type="ECO:0000313" key="11">
    <source>
        <dbReference type="Proteomes" id="UP000194565"/>
    </source>
</evidence>
<dbReference type="PANTHER" id="PTHR21047">
    <property type="entry name" value="DTDP-6-DEOXY-D-GLUCOSE-3,5 EPIMERASE"/>
    <property type="match status" value="1"/>
</dbReference>
<evidence type="ECO:0000256" key="5">
    <source>
        <dbReference type="ARBA" id="ARBA00029758"/>
    </source>
</evidence>
<dbReference type="EMBL" id="JOMM01000059">
    <property type="protein sequence ID" value="OUI81827.1"/>
    <property type="molecule type" value="Genomic_DNA"/>
</dbReference>
<evidence type="ECO:0000256" key="7">
    <source>
        <dbReference type="ARBA" id="ARBA00033311"/>
    </source>
</evidence>
<evidence type="ECO:0000256" key="3">
    <source>
        <dbReference type="ARBA" id="ARBA00012098"/>
    </source>
</evidence>
<evidence type="ECO:0000256" key="4">
    <source>
        <dbReference type="ARBA" id="ARBA00019595"/>
    </source>
</evidence>
<dbReference type="Proteomes" id="UP000194565">
    <property type="component" value="Unassembled WGS sequence"/>
</dbReference>
<dbReference type="EC" id="5.1.3.13" evidence="3"/>
<comment type="catalytic activity">
    <reaction evidence="1">
        <text>dTDP-4-dehydro-6-deoxy-alpha-D-glucose = dTDP-4-dehydro-beta-L-rhamnose</text>
        <dbReference type="Rhea" id="RHEA:16969"/>
        <dbReference type="ChEBI" id="CHEBI:57649"/>
        <dbReference type="ChEBI" id="CHEBI:62830"/>
        <dbReference type="EC" id="5.1.3.13"/>
    </reaction>
</comment>
<evidence type="ECO:0000256" key="9">
    <source>
        <dbReference type="PIRSR" id="PIRSR600888-3"/>
    </source>
</evidence>
<name>A0A252A216_9PROT</name>
<accession>A0A252A216</accession>
<dbReference type="RefSeq" id="WP_176364887.1">
    <property type="nucleotide sequence ID" value="NZ_JOMM01000059.1"/>
</dbReference>
<feature type="site" description="Participates in a stacking interaction with the thymidine ring of dTDP-4-oxo-6-deoxyglucose" evidence="9">
    <location>
        <position position="138"/>
    </location>
</feature>
<evidence type="ECO:0000256" key="8">
    <source>
        <dbReference type="PIRSR" id="PIRSR600888-1"/>
    </source>
</evidence>
<evidence type="ECO:0000313" key="10">
    <source>
        <dbReference type="EMBL" id="OUI81827.1"/>
    </source>
</evidence>
<protein>
    <recommendedName>
        <fullName evidence="4">dTDP-4-dehydrorhamnose 3,5-epimerase</fullName>
        <ecNumber evidence="3">5.1.3.13</ecNumber>
    </recommendedName>
    <alternativeName>
        <fullName evidence="6">Thymidine diphospho-4-keto-rhamnose 3,5-epimerase</fullName>
    </alternativeName>
    <alternativeName>
        <fullName evidence="5">dTDP-4-keto-6-deoxyglucose 3,5-epimerase</fullName>
    </alternativeName>
    <alternativeName>
        <fullName evidence="7">dTDP-6-deoxy-D-xylo-4-hexulose 3,5-epimerase</fullName>
    </alternativeName>
</protein>
<feature type="active site" description="Proton acceptor" evidence="8">
    <location>
        <position position="62"/>
    </location>
</feature>
<dbReference type="GO" id="GO:0000271">
    <property type="term" value="P:polysaccharide biosynthetic process"/>
    <property type="evidence" value="ECO:0007669"/>
    <property type="project" value="TreeGrafter"/>
</dbReference>
<dbReference type="AlphaFoldDB" id="A0A252A216"/>
<evidence type="ECO:0000256" key="6">
    <source>
        <dbReference type="ARBA" id="ARBA00031424"/>
    </source>
</evidence>